<evidence type="ECO:0000256" key="1">
    <source>
        <dbReference type="ARBA" id="ARBA00005614"/>
    </source>
</evidence>
<gene>
    <name evidence="9" type="ORF">J2S05_000970</name>
</gene>
<evidence type="ECO:0000256" key="5">
    <source>
        <dbReference type="PROSITE-ProRule" id="PRU00520"/>
    </source>
</evidence>
<evidence type="ECO:0000256" key="6">
    <source>
        <dbReference type="RuleBase" id="RU000553"/>
    </source>
</evidence>
<dbReference type="GO" id="GO:0003998">
    <property type="term" value="F:acylphosphatase activity"/>
    <property type="evidence" value="ECO:0007669"/>
    <property type="project" value="UniProtKB-EC"/>
</dbReference>
<dbReference type="EMBL" id="JAUSUA010000001">
    <property type="protein sequence ID" value="MDQ0206196.1"/>
    <property type="molecule type" value="Genomic_DNA"/>
</dbReference>
<dbReference type="InterPro" id="IPR036046">
    <property type="entry name" value="Acylphosphatase-like_dom_sf"/>
</dbReference>
<evidence type="ECO:0000256" key="3">
    <source>
        <dbReference type="ARBA" id="ARBA00015991"/>
    </source>
</evidence>
<evidence type="ECO:0000256" key="2">
    <source>
        <dbReference type="ARBA" id="ARBA00012150"/>
    </source>
</evidence>
<dbReference type="PROSITE" id="PS00151">
    <property type="entry name" value="ACYLPHOSPHATASE_2"/>
    <property type="match status" value="1"/>
</dbReference>
<dbReference type="InterPro" id="IPR001792">
    <property type="entry name" value="Acylphosphatase-like_dom"/>
</dbReference>
<evidence type="ECO:0000313" key="10">
    <source>
        <dbReference type="Proteomes" id="UP001225034"/>
    </source>
</evidence>
<proteinExistence type="inferred from homology"/>
<dbReference type="Gene3D" id="3.30.70.100">
    <property type="match status" value="1"/>
</dbReference>
<name>A0ABT9YEB0_9BACI</name>
<comment type="caution">
    <text evidence="9">The sequence shown here is derived from an EMBL/GenBank/DDBJ whole genome shotgun (WGS) entry which is preliminary data.</text>
</comment>
<keyword evidence="10" id="KW-1185">Reference proteome</keyword>
<sequence>MKNRYHLIIEGKVQGVGFRYFTQEQATRFGLVGWVRNLDNGTVEVEVEGDEDKMEPFFDALKTKNRFARVDQVHLQLVENLRFEAEFVFTQ</sequence>
<dbReference type="PANTHER" id="PTHR47268">
    <property type="entry name" value="ACYLPHOSPHATASE"/>
    <property type="match status" value="1"/>
</dbReference>
<dbReference type="Proteomes" id="UP001225034">
    <property type="component" value="Unassembled WGS sequence"/>
</dbReference>
<reference evidence="9 10" key="1">
    <citation type="submission" date="2023-07" db="EMBL/GenBank/DDBJ databases">
        <title>Genomic Encyclopedia of Type Strains, Phase IV (KMG-IV): sequencing the most valuable type-strain genomes for metagenomic binning, comparative biology and taxonomic classification.</title>
        <authorList>
            <person name="Goeker M."/>
        </authorList>
    </citation>
    <scope>NUCLEOTIDE SEQUENCE [LARGE SCALE GENOMIC DNA]</scope>
    <source>
        <strain evidence="9 10">DSM 19154</strain>
    </source>
</reference>
<feature type="active site" evidence="5">
    <location>
        <position position="37"/>
    </location>
</feature>
<feature type="domain" description="Acylphosphatase-like" evidence="8">
    <location>
        <begin position="4"/>
        <end position="91"/>
    </location>
</feature>
<evidence type="ECO:0000313" key="9">
    <source>
        <dbReference type="EMBL" id="MDQ0206196.1"/>
    </source>
</evidence>
<comment type="similarity">
    <text evidence="1 7">Belongs to the acylphosphatase family.</text>
</comment>
<feature type="active site" evidence="5">
    <location>
        <position position="19"/>
    </location>
</feature>
<dbReference type="PRINTS" id="PR00112">
    <property type="entry name" value="ACYLPHPHTASE"/>
</dbReference>
<dbReference type="PROSITE" id="PS51160">
    <property type="entry name" value="ACYLPHOSPHATASE_3"/>
    <property type="match status" value="1"/>
</dbReference>
<dbReference type="EC" id="3.6.1.7" evidence="2 5"/>
<dbReference type="InterPro" id="IPR017968">
    <property type="entry name" value="Acylphosphatase_CS"/>
</dbReference>
<evidence type="ECO:0000256" key="4">
    <source>
        <dbReference type="ARBA" id="ARBA00047645"/>
    </source>
</evidence>
<evidence type="ECO:0000256" key="7">
    <source>
        <dbReference type="RuleBase" id="RU004168"/>
    </source>
</evidence>
<comment type="catalytic activity">
    <reaction evidence="4 5 6">
        <text>an acyl phosphate + H2O = a carboxylate + phosphate + H(+)</text>
        <dbReference type="Rhea" id="RHEA:14965"/>
        <dbReference type="ChEBI" id="CHEBI:15377"/>
        <dbReference type="ChEBI" id="CHEBI:15378"/>
        <dbReference type="ChEBI" id="CHEBI:29067"/>
        <dbReference type="ChEBI" id="CHEBI:43474"/>
        <dbReference type="ChEBI" id="CHEBI:59918"/>
        <dbReference type="EC" id="3.6.1.7"/>
    </reaction>
</comment>
<keyword evidence="5 6" id="KW-0378">Hydrolase</keyword>
<dbReference type="SUPFAM" id="SSF54975">
    <property type="entry name" value="Acylphosphatase/BLUF domain-like"/>
    <property type="match status" value="1"/>
</dbReference>
<protein>
    <recommendedName>
        <fullName evidence="3 5">Acylphosphatase</fullName>
        <ecNumber evidence="2 5">3.6.1.7</ecNumber>
    </recommendedName>
</protein>
<accession>A0ABT9YEB0</accession>
<dbReference type="InterPro" id="IPR020456">
    <property type="entry name" value="Acylphosphatase"/>
</dbReference>
<dbReference type="RefSeq" id="WP_306980407.1">
    <property type="nucleotide sequence ID" value="NZ_JAUSUA010000001.1"/>
</dbReference>
<organism evidence="9 10">
    <name type="scientific">Alkalicoccobacillus murimartini</name>
    <dbReference type="NCBI Taxonomy" id="171685"/>
    <lineage>
        <taxon>Bacteria</taxon>
        <taxon>Bacillati</taxon>
        <taxon>Bacillota</taxon>
        <taxon>Bacilli</taxon>
        <taxon>Bacillales</taxon>
        <taxon>Bacillaceae</taxon>
        <taxon>Alkalicoccobacillus</taxon>
    </lineage>
</organism>
<evidence type="ECO:0000259" key="8">
    <source>
        <dbReference type="PROSITE" id="PS51160"/>
    </source>
</evidence>
<dbReference type="PANTHER" id="PTHR47268:SF4">
    <property type="entry name" value="ACYLPHOSPHATASE"/>
    <property type="match status" value="1"/>
</dbReference>
<dbReference type="Pfam" id="PF00708">
    <property type="entry name" value="Acylphosphatase"/>
    <property type="match status" value="1"/>
</dbReference>
<dbReference type="PROSITE" id="PS00150">
    <property type="entry name" value="ACYLPHOSPHATASE_1"/>
    <property type="match status" value="1"/>
</dbReference>